<keyword evidence="2" id="KW-0472">Membrane</keyword>
<accession>A0A5M3MP76</accession>
<proteinExistence type="predicted"/>
<sequence>MIFVRRKKSAILWIVAFLALSFSSMLCLLILKFDFHLPPSTSDIDLCDNAKKAFSSIDRIIEDNIRISCSGDLCRRLSLQDSDKRRPREITSTPKNTSLLEANAPAGHSPLTETMANLTCIGSEVDLCSVLAGKRLLMVGGEHIHKLHSRILEHQEEKEKRSFPCLGRDFCTHHHICLPPSTSTSGKDEPRYAKSPSRVELQATNSVLMSFILSDYLLATPNEASWEYNSPVLDPLSGARVRQGFWWHPAQKADVLVLGRAPGSLPARFDFWLGTG</sequence>
<evidence type="ECO:0000256" key="2">
    <source>
        <dbReference type="SAM" id="Phobius"/>
    </source>
</evidence>
<dbReference type="Proteomes" id="UP000053558">
    <property type="component" value="Unassembled WGS sequence"/>
</dbReference>
<protein>
    <submittedName>
        <fullName evidence="3">Uncharacterized protein</fullName>
    </submittedName>
</protein>
<dbReference type="AlphaFoldDB" id="A0A5M3MP76"/>
<feature type="transmembrane region" description="Helical" evidence="2">
    <location>
        <begin position="12"/>
        <end position="31"/>
    </location>
</feature>
<evidence type="ECO:0000256" key="1">
    <source>
        <dbReference type="SAM" id="MobiDB-lite"/>
    </source>
</evidence>
<name>A0A5M3MP76_CONPW</name>
<dbReference type="GeneID" id="19203327"/>
<dbReference type="KEGG" id="cput:CONPUDRAFT_154831"/>
<keyword evidence="2" id="KW-0812">Transmembrane</keyword>
<evidence type="ECO:0000313" key="3">
    <source>
        <dbReference type="EMBL" id="EIW80840.1"/>
    </source>
</evidence>
<organism evidence="3 4">
    <name type="scientific">Coniophora puteana (strain RWD-64-598)</name>
    <name type="common">Brown rot fungus</name>
    <dbReference type="NCBI Taxonomy" id="741705"/>
    <lineage>
        <taxon>Eukaryota</taxon>
        <taxon>Fungi</taxon>
        <taxon>Dikarya</taxon>
        <taxon>Basidiomycota</taxon>
        <taxon>Agaricomycotina</taxon>
        <taxon>Agaricomycetes</taxon>
        <taxon>Agaricomycetidae</taxon>
        <taxon>Boletales</taxon>
        <taxon>Coniophorineae</taxon>
        <taxon>Coniophoraceae</taxon>
        <taxon>Coniophora</taxon>
    </lineage>
</organism>
<reference evidence="4" key="1">
    <citation type="journal article" date="2012" name="Science">
        <title>The Paleozoic origin of enzymatic lignin decomposition reconstructed from 31 fungal genomes.</title>
        <authorList>
            <person name="Floudas D."/>
            <person name="Binder M."/>
            <person name="Riley R."/>
            <person name="Barry K."/>
            <person name="Blanchette R.A."/>
            <person name="Henrissat B."/>
            <person name="Martinez A.T."/>
            <person name="Otillar R."/>
            <person name="Spatafora J.W."/>
            <person name="Yadav J.S."/>
            <person name="Aerts A."/>
            <person name="Benoit I."/>
            <person name="Boyd A."/>
            <person name="Carlson A."/>
            <person name="Copeland A."/>
            <person name="Coutinho P.M."/>
            <person name="de Vries R.P."/>
            <person name="Ferreira P."/>
            <person name="Findley K."/>
            <person name="Foster B."/>
            <person name="Gaskell J."/>
            <person name="Glotzer D."/>
            <person name="Gorecki P."/>
            <person name="Heitman J."/>
            <person name="Hesse C."/>
            <person name="Hori C."/>
            <person name="Igarashi K."/>
            <person name="Jurgens J.A."/>
            <person name="Kallen N."/>
            <person name="Kersten P."/>
            <person name="Kohler A."/>
            <person name="Kuees U."/>
            <person name="Kumar T.K.A."/>
            <person name="Kuo A."/>
            <person name="LaButti K."/>
            <person name="Larrondo L.F."/>
            <person name="Lindquist E."/>
            <person name="Ling A."/>
            <person name="Lombard V."/>
            <person name="Lucas S."/>
            <person name="Lundell T."/>
            <person name="Martin R."/>
            <person name="McLaughlin D.J."/>
            <person name="Morgenstern I."/>
            <person name="Morin E."/>
            <person name="Murat C."/>
            <person name="Nagy L.G."/>
            <person name="Nolan M."/>
            <person name="Ohm R.A."/>
            <person name="Patyshakuliyeva A."/>
            <person name="Rokas A."/>
            <person name="Ruiz-Duenas F.J."/>
            <person name="Sabat G."/>
            <person name="Salamov A."/>
            <person name="Samejima M."/>
            <person name="Schmutz J."/>
            <person name="Slot J.C."/>
            <person name="St John F."/>
            <person name="Stenlid J."/>
            <person name="Sun H."/>
            <person name="Sun S."/>
            <person name="Syed K."/>
            <person name="Tsang A."/>
            <person name="Wiebenga A."/>
            <person name="Young D."/>
            <person name="Pisabarro A."/>
            <person name="Eastwood D.C."/>
            <person name="Martin F."/>
            <person name="Cullen D."/>
            <person name="Grigoriev I.V."/>
            <person name="Hibbett D.S."/>
        </authorList>
    </citation>
    <scope>NUCLEOTIDE SEQUENCE [LARGE SCALE GENOMIC DNA]</scope>
    <source>
        <strain evidence="4">RWD-64-598 SS2</strain>
    </source>
</reference>
<keyword evidence="2" id="KW-1133">Transmembrane helix</keyword>
<feature type="region of interest" description="Disordered" evidence="1">
    <location>
        <begin position="84"/>
        <end position="108"/>
    </location>
</feature>
<dbReference type="RefSeq" id="XP_007769679.1">
    <property type="nucleotide sequence ID" value="XM_007771489.1"/>
</dbReference>
<feature type="compositionally biased region" description="Polar residues" evidence="1">
    <location>
        <begin position="90"/>
        <end position="100"/>
    </location>
</feature>
<comment type="caution">
    <text evidence="3">The sequence shown here is derived from an EMBL/GenBank/DDBJ whole genome shotgun (WGS) entry which is preliminary data.</text>
</comment>
<gene>
    <name evidence="3" type="ORF">CONPUDRAFT_154831</name>
</gene>
<keyword evidence="4" id="KW-1185">Reference proteome</keyword>
<dbReference type="OrthoDB" id="3020812at2759"/>
<dbReference type="EMBL" id="JH711579">
    <property type="protein sequence ID" value="EIW80840.1"/>
    <property type="molecule type" value="Genomic_DNA"/>
</dbReference>
<evidence type="ECO:0000313" key="4">
    <source>
        <dbReference type="Proteomes" id="UP000053558"/>
    </source>
</evidence>